<dbReference type="EMBL" id="MF285619">
    <property type="protein sequence ID" value="ASZ78775.1"/>
    <property type="molecule type" value="Genomic_DNA"/>
</dbReference>
<reference evidence="1 2" key="1">
    <citation type="submission" date="2017-06" db="EMBL/GenBank/DDBJ databases">
        <authorList>
            <person name="Kim H.J."/>
            <person name="Triplett B.A."/>
        </authorList>
    </citation>
    <scope>NUCLEOTIDE SEQUENCE [LARGE SCALE GENOMIC DNA]</scope>
</reference>
<name>A0A249Y261_9CAUD</name>
<protein>
    <submittedName>
        <fullName evidence="1">Uncharacterized protein</fullName>
    </submittedName>
</protein>
<evidence type="ECO:0000313" key="2">
    <source>
        <dbReference type="Proteomes" id="UP000224362"/>
    </source>
</evidence>
<dbReference type="Proteomes" id="UP000224362">
    <property type="component" value="Segment"/>
</dbReference>
<sequence length="85" mass="10254">MRHWEYDENSLRLRVIRQRISDPNDKRTPRQVMEDLGIDYESHIPLDQWNEHVFTGCTVRGVPICHMWVDLDYWLPGFVEIIDCP</sequence>
<proteinExistence type="predicted"/>
<evidence type="ECO:0000313" key="1">
    <source>
        <dbReference type="EMBL" id="ASZ78775.1"/>
    </source>
</evidence>
<gene>
    <name evidence="1" type="ORF">2050H1_009</name>
</gene>
<organism evidence="1 2">
    <name type="scientific">Serratia phage 2050H1</name>
    <dbReference type="NCBI Taxonomy" id="2024250"/>
    <lineage>
        <taxon>Viruses</taxon>
        <taxon>Duplodnaviria</taxon>
        <taxon>Heunggongvirae</taxon>
        <taxon>Uroviricota</taxon>
        <taxon>Caudoviricetes</taxon>
        <taxon>Pantevenvirales</taxon>
        <taxon>Ackermannviridae</taxon>
        <taxon>Miltonvirus</taxon>
        <taxon>Miltonvirus MAM1</taxon>
    </lineage>
</organism>
<accession>A0A249Y261</accession>